<evidence type="ECO:0000313" key="2">
    <source>
        <dbReference type="EMBL" id="ETW97021.1"/>
    </source>
</evidence>
<accession>W4LI56</accession>
<keyword evidence="3" id="KW-1185">Reference proteome</keyword>
<dbReference type="HOGENOM" id="CLU_1193048_0_0_7"/>
<feature type="compositionally biased region" description="Basic and acidic residues" evidence="1">
    <location>
        <begin position="198"/>
        <end position="209"/>
    </location>
</feature>
<protein>
    <recommendedName>
        <fullName evidence="4">C3H1-type domain-containing protein</fullName>
    </recommendedName>
</protein>
<dbReference type="EMBL" id="AZHX01002113">
    <property type="protein sequence ID" value="ETW97021.1"/>
    <property type="molecule type" value="Genomic_DNA"/>
</dbReference>
<reference evidence="2 3" key="1">
    <citation type="journal article" date="2014" name="Nature">
        <title>An environmental bacterial taxon with a large and distinct metabolic repertoire.</title>
        <authorList>
            <person name="Wilson M.C."/>
            <person name="Mori T."/>
            <person name="Ruckert C."/>
            <person name="Uria A.R."/>
            <person name="Helf M.J."/>
            <person name="Takada K."/>
            <person name="Gernert C."/>
            <person name="Steffens U.A."/>
            <person name="Heycke N."/>
            <person name="Schmitt S."/>
            <person name="Rinke C."/>
            <person name="Helfrich E.J."/>
            <person name="Brachmann A.O."/>
            <person name="Gurgui C."/>
            <person name="Wakimoto T."/>
            <person name="Kracht M."/>
            <person name="Crusemann M."/>
            <person name="Hentschel U."/>
            <person name="Abe I."/>
            <person name="Matsunaga S."/>
            <person name="Kalinowski J."/>
            <person name="Takeyama H."/>
            <person name="Piel J."/>
        </authorList>
    </citation>
    <scope>NUCLEOTIDE SEQUENCE [LARGE SCALE GENOMIC DNA]</scope>
    <source>
        <strain evidence="3">TSY2</strain>
    </source>
</reference>
<feature type="region of interest" description="Disordered" evidence="1">
    <location>
        <begin position="198"/>
        <end position="232"/>
    </location>
</feature>
<gene>
    <name evidence="2" type="ORF">ETSY2_45370</name>
</gene>
<name>W4LI56_9BACT</name>
<dbReference type="PANTHER" id="PTHR35558:SF1">
    <property type="entry name" value="ENDONUCLEASE_EXONUCLEASE_PHOSPHATASE DOMAIN-CONTAINING PROTEIN"/>
    <property type="match status" value="1"/>
</dbReference>
<feature type="compositionally biased region" description="Low complexity" evidence="1">
    <location>
        <begin position="134"/>
        <end position="144"/>
    </location>
</feature>
<feature type="region of interest" description="Disordered" evidence="1">
    <location>
        <begin position="1"/>
        <end position="23"/>
    </location>
</feature>
<organism evidence="2 3">
    <name type="scientific">Candidatus Entotheonella gemina</name>
    <dbReference type="NCBI Taxonomy" id="1429439"/>
    <lineage>
        <taxon>Bacteria</taxon>
        <taxon>Pseudomonadati</taxon>
        <taxon>Nitrospinota/Tectimicrobiota group</taxon>
        <taxon>Candidatus Tectimicrobiota</taxon>
        <taxon>Candidatus Entotheonellia</taxon>
        <taxon>Candidatus Entotheonellales</taxon>
        <taxon>Candidatus Entotheonellaceae</taxon>
        <taxon>Candidatus Entotheonella</taxon>
    </lineage>
</organism>
<dbReference type="AlphaFoldDB" id="W4LI56"/>
<comment type="caution">
    <text evidence="2">The sequence shown here is derived from an EMBL/GenBank/DDBJ whole genome shotgun (WGS) entry which is preliminary data.</text>
</comment>
<dbReference type="Proteomes" id="UP000019140">
    <property type="component" value="Unassembled WGS sequence"/>
</dbReference>
<dbReference type="PANTHER" id="PTHR35558">
    <property type="entry name" value="SGNH_HYDRO DOMAIN-CONTAINING PROTEIN"/>
    <property type="match status" value="1"/>
</dbReference>
<evidence type="ECO:0008006" key="4">
    <source>
        <dbReference type="Google" id="ProtNLM"/>
    </source>
</evidence>
<evidence type="ECO:0000313" key="3">
    <source>
        <dbReference type="Proteomes" id="UP000019140"/>
    </source>
</evidence>
<evidence type="ECO:0000256" key="1">
    <source>
        <dbReference type="SAM" id="MobiDB-lite"/>
    </source>
</evidence>
<proteinExistence type="predicted"/>
<sequence>MAELLPEKLGPSHDPQKASKRPKRTRVANILQWVECFSAYVSVILAKQPTRASDLLAYMALIAHAARKYKGDGWIQYDVNFRKRAAAFPAERWADINPTIWQLAFANAEPRSHCELCFSLDHTTEQCDDYEPPASSSGSKASSGEATPKRKPICLKWNRYECHSATCEFQHICVECHQQHKAKDCSMARRYSPYRDDRYRGARFEDKEFRRRRQSPPGKGKQPFRKQGPTFR</sequence>
<feature type="region of interest" description="Disordered" evidence="1">
    <location>
        <begin position="128"/>
        <end position="148"/>
    </location>
</feature>